<protein>
    <submittedName>
        <fullName evidence="1">Uncharacterized protein</fullName>
    </submittedName>
</protein>
<comment type="caution">
    <text evidence="1">The sequence shown here is derived from an EMBL/GenBank/DDBJ whole genome shotgun (WGS) entry which is preliminary data.</text>
</comment>
<gene>
    <name evidence="1" type="ORF">SDC9_206764</name>
</gene>
<organism evidence="1">
    <name type="scientific">bioreactor metagenome</name>
    <dbReference type="NCBI Taxonomy" id="1076179"/>
    <lineage>
        <taxon>unclassified sequences</taxon>
        <taxon>metagenomes</taxon>
        <taxon>ecological metagenomes</taxon>
    </lineage>
</organism>
<sequence>MMVTSFCLNRFNDDARHTIRIHQNGFLDLHQGKIFILNGFLQIFLGNREIQMWVQNSWPVEFWEILVFSRIGSVGQTQRVTTSAVESLFEVDANITLGF</sequence>
<dbReference type="EMBL" id="VSSQ01132560">
    <property type="protein sequence ID" value="MPN59046.1"/>
    <property type="molecule type" value="Genomic_DNA"/>
</dbReference>
<name>A0A645J6G4_9ZZZZ</name>
<reference evidence="1" key="1">
    <citation type="submission" date="2019-08" db="EMBL/GenBank/DDBJ databases">
        <authorList>
            <person name="Kucharzyk K."/>
            <person name="Murdoch R.W."/>
            <person name="Higgins S."/>
            <person name="Loffler F."/>
        </authorList>
    </citation>
    <scope>NUCLEOTIDE SEQUENCE</scope>
</reference>
<dbReference type="AlphaFoldDB" id="A0A645J6G4"/>
<accession>A0A645J6G4</accession>
<evidence type="ECO:0000313" key="1">
    <source>
        <dbReference type="EMBL" id="MPN59046.1"/>
    </source>
</evidence>
<proteinExistence type="predicted"/>